<dbReference type="InterPro" id="IPR058473">
    <property type="entry name" value="DUF8159"/>
</dbReference>
<evidence type="ECO:0000256" key="1">
    <source>
        <dbReference type="SAM" id="MobiDB-lite"/>
    </source>
</evidence>
<dbReference type="PROSITE" id="PS51318">
    <property type="entry name" value="TAT"/>
    <property type="match status" value="1"/>
</dbReference>
<dbReference type="NCBIfam" id="TIGR01409">
    <property type="entry name" value="TAT_signal_seq"/>
    <property type="match status" value="1"/>
</dbReference>
<gene>
    <name evidence="4" type="ORF">OB919_08910</name>
</gene>
<feature type="domain" description="DUF8159" evidence="3">
    <location>
        <begin position="61"/>
        <end position="206"/>
    </location>
</feature>
<keyword evidence="2" id="KW-1133">Transmembrane helix</keyword>
<dbReference type="AlphaFoldDB" id="A0AAP2Z7I6"/>
<organism evidence="4 5">
    <name type="scientific">Natronosalvus hydrolyticus</name>
    <dbReference type="NCBI Taxonomy" id="2979988"/>
    <lineage>
        <taxon>Archaea</taxon>
        <taxon>Methanobacteriati</taxon>
        <taxon>Methanobacteriota</taxon>
        <taxon>Stenosarchaea group</taxon>
        <taxon>Halobacteria</taxon>
        <taxon>Halobacteriales</taxon>
        <taxon>Natrialbaceae</taxon>
        <taxon>Natronosalvus</taxon>
    </lineage>
</organism>
<dbReference type="RefSeq" id="WP_342808441.1">
    <property type="nucleotide sequence ID" value="NZ_JAOPJZ010000005.1"/>
</dbReference>
<feature type="compositionally biased region" description="Acidic residues" evidence="1">
    <location>
        <begin position="98"/>
        <end position="121"/>
    </location>
</feature>
<proteinExistence type="predicted"/>
<evidence type="ECO:0000259" key="3">
    <source>
        <dbReference type="Pfam" id="PF26490"/>
    </source>
</evidence>
<dbReference type="Proteomes" id="UP001321047">
    <property type="component" value="Unassembled WGS sequence"/>
</dbReference>
<dbReference type="EMBL" id="JAOPJZ010000005">
    <property type="protein sequence ID" value="MCU4752101.1"/>
    <property type="molecule type" value="Genomic_DNA"/>
</dbReference>
<dbReference type="InterPro" id="IPR019546">
    <property type="entry name" value="TAT_signal_bac_arc"/>
</dbReference>
<dbReference type="Pfam" id="PF26490">
    <property type="entry name" value="DUF8159"/>
    <property type="match status" value="1"/>
</dbReference>
<evidence type="ECO:0000313" key="5">
    <source>
        <dbReference type="Proteomes" id="UP001321047"/>
    </source>
</evidence>
<keyword evidence="2" id="KW-0812">Transmembrane</keyword>
<reference evidence="4 5" key="1">
    <citation type="submission" date="2022-09" db="EMBL/GenBank/DDBJ databases">
        <title>Enrichment on poylsaccharides allowed isolation of novel metabolic and taxonomic groups of Haloarchaea.</title>
        <authorList>
            <person name="Sorokin D.Y."/>
            <person name="Elcheninov A.G."/>
            <person name="Khizhniak T.V."/>
            <person name="Kolganova T.V."/>
            <person name="Kublanov I.V."/>
        </authorList>
    </citation>
    <scope>NUCLEOTIDE SEQUENCE [LARGE SCALE GENOMIC DNA]</scope>
    <source>
        <strain evidence="4 5">AArc-curdl1</strain>
    </source>
</reference>
<sequence length="213" mass="22988">MDTRELTPSRRQFLGGLAGAGAVATAGCLGGIIGSSSGKSFAPSRPSDPPEGTPSEFYYVLEEGLRDYEITVEAMYENDGDLILEYESTVDPAVVGETADDSDGETDSETESDDADSENEPADVGTDPLEQATMDELGVIVQAYNEIVVQNGGGTEYEMLIGDIANPLEGQAYGWGVRQEWLEAYNDGDLQQFALWMQISQLIVYEEDIDDVS</sequence>
<evidence type="ECO:0000313" key="4">
    <source>
        <dbReference type="EMBL" id="MCU4752101.1"/>
    </source>
</evidence>
<name>A0AAP2Z7I6_9EURY</name>
<dbReference type="InterPro" id="IPR006311">
    <property type="entry name" value="TAT_signal"/>
</dbReference>
<protein>
    <submittedName>
        <fullName evidence="4">Twin-arginine translocation signal domain-containing protein</fullName>
    </submittedName>
</protein>
<feature type="region of interest" description="Disordered" evidence="1">
    <location>
        <begin position="35"/>
        <end position="55"/>
    </location>
</feature>
<comment type="caution">
    <text evidence="4">The sequence shown here is derived from an EMBL/GenBank/DDBJ whole genome shotgun (WGS) entry which is preliminary data.</text>
</comment>
<feature type="transmembrane region" description="Helical" evidence="2">
    <location>
        <begin position="12"/>
        <end position="33"/>
    </location>
</feature>
<accession>A0AAP2Z7I6</accession>
<evidence type="ECO:0000256" key="2">
    <source>
        <dbReference type="SAM" id="Phobius"/>
    </source>
</evidence>
<keyword evidence="5" id="KW-1185">Reference proteome</keyword>
<feature type="region of interest" description="Disordered" evidence="1">
    <location>
        <begin position="95"/>
        <end position="128"/>
    </location>
</feature>
<keyword evidence="2" id="KW-0472">Membrane</keyword>
<dbReference type="PROSITE" id="PS51257">
    <property type="entry name" value="PROKAR_LIPOPROTEIN"/>
    <property type="match status" value="1"/>
</dbReference>